<feature type="region of interest" description="Disordered" evidence="1">
    <location>
        <begin position="139"/>
        <end position="186"/>
    </location>
</feature>
<protein>
    <submittedName>
        <fullName evidence="2">Uncharacterized protein</fullName>
    </submittedName>
</protein>
<sequence>MSDPMSALMSVVCRKRSSSGNEDVPSDDSSNKRARSSSRTRDARNNHFDGVDPFKMHTVKQQIEEVAQKIGKSRRASSGQTSQATMSFSAPSSQTSPKLNTSGHVGTTSDQVDFGFGADTSGDVFKFSRPLYKDLSELTLTPPETGCASPSAEQPKKYRNKTHKRAETARRKKLRDQAEREARQAEAAKEFERLKQAKRAEKEARMMEADRAAARARHAKQLRKRLNAINNHSIPIPPSQPLKLMELERVQAAPMALEVAQAAVMGPDVESWGSHMQDQFLEATDKLLEAKAESEAMKKTIEFLMTQIHILKRKEDMLTMINDHALKEMQSIRTGAARLLHSDPNLTDEERRMLQDMVA</sequence>
<feature type="compositionally biased region" description="Basic and acidic residues" evidence="1">
    <location>
        <begin position="165"/>
        <end position="186"/>
    </location>
</feature>
<gene>
    <name evidence="2" type="ORF">SMACR_07133</name>
</gene>
<feature type="compositionally biased region" description="Polar residues" evidence="1">
    <location>
        <begin position="76"/>
        <end position="110"/>
    </location>
</feature>
<evidence type="ECO:0000313" key="2">
    <source>
        <dbReference type="EMBL" id="KAA8633440.1"/>
    </source>
</evidence>
<dbReference type="VEuPathDB" id="FungiDB:SMAC_07133"/>
<comment type="caution">
    <text evidence="2">The sequence shown here is derived from an EMBL/GenBank/DDBJ whole genome shotgun (WGS) entry which is preliminary data.</text>
</comment>
<organism evidence="2 3">
    <name type="scientific">Sordaria macrospora</name>
    <dbReference type="NCBI Taxonomy" id="5147"/>
    <lineage>
        <taxon>Eukaryota</taxon>
        <taxon>Fungi</taxon>
        <taxon>Dikarya</taxon>
        <taxon>Ascomycota</taxon>
        <taxon>Pezizomycotina</taxon>
        <taxon>Sordariomycetes</taxon>
        <taxon>Sordariomycetidae</taxon>
        <taxon>Sordariales</taxon>
        <taxon>Sordariaceae</taxon>
        <taxon>Sordaria</taxon>
    </lineage>
</organism>
<proteinExistence type="predicted"/>
<accession>A0A8S8ZWU9</accession>
<dbReference type="EMBL" id="NMPR01000037">
    <property type="protein sequence ID" value="KAA8633440.1"/>
    <property type="molecule type" value="Genomic_DNA"/>
</dbReference>
<feature type="compositionally biased region" description="Basic and acidic residues" evidence="1">
    <location>
        <begin position="39"/>
        <end position="55"/>
    </location>
</feature>
<name>A0A8S8ZWU9_SORMA</name>
<dbReference type="AlphaFoldDB" id="A0A8S8ZWU9"/>
<dbReference type="OMA" id="NDFLMAQ"/>
<evidence type="ECO:0000313" key="3">
    <source>
        <dbReference type="Proteomes" id="UP000433876"/>
    </source>
</evidence>
<feature type="region of interest" description="Disordered" evidence="1">
    <location>
        <begin position="1"/>
        <end position="110"/>
    </location>
</feature>
<reference evidence="2 3" key="1">
    <citation type="submission" date="2017-07" db="EMBL/GenBank/DDBJ databases">
        <title>Genome sequence of the Sordaria macrospora wild type strain R19027.</title>
        <authorList>
            <person name="Nowrousian M."/>
            <person name="Teichert I."/>
            <person name="Kueck U."/>
        </authorList>
    </citation>
    <scope>NUCLEOTIDE SEQUENCE [LARGE SCALE GENOMIC DNA]</scope>
    <source>
        <strain evidence="2 3">R19027</strain>
        <tissue evidence="2">Mycelium</tissue>
    </source>
</reference>
<evidence type="ECO:0000256" key="1">
    <source>
        <dbReference type="SAM" id="MobiDB-lite"/>
    </source>
</evidence>
<dbReference type="Proteomes" id="UP000433876">
    <property type="component" value="Unassembled WGS sequence"/>
</dbReference>